<feature type="region of interest" description="Disordered" evidence="1">
    <location>
        <begin position="128"/>
        <end position="161"/>
    </location>
</feature>
<dbReference type="OrthoDB" id="204924at2157"/>
<evidence type="ECO:0000313" key="2">
    <source>
        <dbReference type="EMBL" id="TYL38690.1"/>
    </source>
</evidence>
<sequence length="161" mass="17932">MNRRTVLQSAGVAAVASLAGCVEGVEEHFTGSLQQPVPIEITNEGERPYNIHLEGRDRNADRQTYEESYTVIPDERVGPPHIEGSEQQFRVTRFGDDHGADDLVETSAITDSSQLVLITIYDDELELEVITDEEEAEERANETDGEAEERSNETDEDHGDD</sequence>
<reference evidence="2" key="1">
    <citation type="submission" date="2017-11" db="EMBL/GenBank/DDBJ databases">
        <authorList>
            <person name="Kajale S.C."/>
            <person name="Sharma A."/>
        </authorList>
    </citation>
    <scope>NUCLEOTIDE SEQUENCE</scope>
    <source>
        <strain evidence="2">LS1_42</strain>
    </source>
</reference>
<evidence type="ECO:0000313" key="3">
    <source>
        <dbReference type="Proteomes" id="UP000766904"/>
    </source>
</evidence>
<accession>A0A8J8Q217</accession>
<dbReference type="PROSITE" id="PS51257">
    <property type="entry name" value="PROKAR_LIPOPROTEIN"/>
    <property type="match status" value="1"/>
</dbReference>
<gene>
    <name evidence="2" type="ORF">CV102_09230</name>
</gene>
<feature type="compositionally biased region" description="Basic and acidic residues" evidence="1">
    <location>
        <begin position="138"/>
        <end position="153"/>
    </location>
</feature>
<keyword evidence="3" id="KW-1185">Reference proteome</keyword>
<name>A0A8J8Q217_9EURY</name>
<dbReference type="Proteomes" id="UP000766904">
    <property type="component" value="Unassembled WGS sequence"/>
</dbReference>
<evidence type="ECO:0000256" key="1">
    <source>
        <dbReference type="SAM" id="MobiDB-lite"/>
    </source>
</evidence>
<organism evidence="2 3">
    <name type="scientific">Natronococcus pandeyae</name>
    <dbReference type="NCBI Taxonomy" id="2055836"/>
    <lineage>
        <taxon>Archaea</taxon>
        <taxon>Methanobacteriati</taxon>
        <taxon>Methanobacteriota</taxon>
        <taxon>Stenosarchaea group</taxon>
        <taxon>Halobacteria</taxon>
        <taxon>Halobacteriales</taxon>
        <taxon>Natrialbaceae</taxon>
        <taxon>Natronococcus</taxon>
    </lineage>
</organism>
<dbReference type="AlphaFoldDB" id="A0A8J8Q217"/>
<feature type="compositionally biased region" description="Acidic residues" evidence="1">
    <location>
        <begin position="128"/>
        <end position="137"/>
    </location>
</feature>
<dbReference type="RefSeq" id="WP_148857660.1">
    <property type="nucleotide sequence ID" value="NZ_PHNJ01000004.1"/>
</dbReference>
<proteinExistence type="predicted"/>
<protein>
    <submittedName>
        <fullName evidence="2">Uncharacterized protein</fullName>
    </submittedName>
</protein>
<comment type="caution">
    <text evidence="2">The sequence shown here is derived from an EMBL/GenBank/DDBJ whole genome shotgun (WGS) entry which is preliminary data.</text>
</comment>
<dbReference type="EMBL" id="PHNJ01000004">
    <property type="protein sequence ID" value="TYL38690.1"/>
    <property type="molecule type" value="Genomic_DNA"/>
</dbReference>